<dbReference type="SMART" id="SM01120">
    <property type="entry name" value="Dak2"/>
    <property type="match status" value="1"/>
</dbReference>
<name>A0A449B5H3_9BACT</name>
<dbReference type="Pfam" id="PF13684">
    <property type="entry name" value="FakA-like_C"/>
    <property type="match status" value="1"/>
</dbReference>
<dbReference type="OrthoDB" id="9760324at2"/>
<keyword evidence="3" id="KW-1185">Reference proteome</keyword>
<dbReference type="SUPFAM" id="SSF101473">
    <property type="entry name" value="DhaL-like"/>
    <property type="match status" value="1"/>
</dbReference>
<dbReference type="NCBIfam" id="TIGR03599">
    <property type="entry name" value="YloV"/>
    <property type="match status" value="1"/>
</dbReference>
<feature type="domain" description="DhaL" evidence="1">
    <location>
        <begin position="9"/>
        <end position="201"/>
    </location>
</feature>
<dbReference type="InterPro" id="IPR036117">
    <property type="entry name" value="DhaL_dom_sf"/>
</dbReference>
<dbReference type="Proteomes" id="UP000290243">
    <property type="component" value="Chromosome"/>
</dbReference>
<accession>A0A449B5H3</accession>
<keyword evidence="2" id="KW-0808">Transferase</keyword>
<keyword evidence="2" id="KW-0418">Kinase</keyword>
<proteinExistence type="predicted"/>
<dbReference type="RefSeq" id="WP_129647252.1">
    <property type="nucleotide sequence ID" value="NZ_LR215037.1"/>
</dbReference>
<sequence>MIKKKIDGKIYSELITSGANNLINNKNRIDALNVFPVPDGDTGTNMSSTVEMAAKALENYSSDNLGEVANFVAKNMLLGARGNSGVILSQIFKGFALAFSEKEEVDILGFLEGFKKATEKAYGSVLKPIEGTILTVIRETTESLEAKINNFTSFEELFKAAFESSRIACDNTPNKLKILREVGVTDSGGEGLHNFIEGIYKYFKGEPVKISNDETSIDTFISNKEVYNGEFGYCTEFIIELNSIEDFDKKQFEKQLNKKANSLVVVQDDKLVKVHGHTLKPGDLLNFGQKFGEFIKIKSENMTIQAEDSRNKNVVLNNIDKKGETKKCGIVSCNLGSGIIEKMRELGCDVIIESGQTQNPSALDIIEAIKNCDAENVFILPNNKNIFLTAEQAAQATRDKKVYIIPTSTQIQGINAISVFNSDVSPEENTELMNEMISMVQTGEVTTAVRNTQINGVKIKEGKFISILDGKIKLCVDTYLEAAKKLIKKTANEDTQLITIYYGNEASELDAAELEDYIRRYFECDVAIINGNQPNYFFIIGFE</sequence>
<dbReference type="InterPro" id="IPR048394">
    <property type="entry name" value="FakA-like_M"/>
</dbReference>
<protein>
    <submittedName>
        <fullName evidence="2">Kinase</fullName>
    </submittedName>
</protein>
<dbReference type="InterPro" id="IPR004007">
    <property type="entry name" value="DhaL_dom"/>
</dbReference>
<dbReference type="PANTHER" id="PTHR33434:SF4">
    <property type="entry name" value="PHOSPHATASE PROTEIN"/>
    <property type="match status" value="1"/>
</dbReference>
<dbReference type="InterPro" id="IPR050270">
    <property type="entry name" value="DegV_domain_contain"/>
</dbReference>
<dbReference type="GO" id="GO:0004371">
    <property type="term" value="F:glycerone kinase activity"/>
    <property type="evidence" value="ECO:0007669"/>
    <property type="project" value="InterPro"/>
</dbReference>
<dbReference type="EMBL" id="LR215037">
    <property type="protein sequence ID" value="VEU75826.1"/>
    <property type="molecule type" value="Genomic_DNA"/>
</dbReference>
<dbReference type="InterPro" id="IPR019986">
    <property type="entry name" value="YloV-like"/>
</dbReference>
<dbReference type="InterPro" id="IPR033470">
    <property type="entry name" value="FakA-like_C"/>
</dbReference>
<evidence type="ECO:0000259" key="1">
    <source>
        <dbReference type="PROSITE" id="PS51480"/>
    </source>
</evidence>
<dbReference type="PANTHER" id="PTHR33434">
    <property type="entry name" value="DEGV DOMAIN-CONTAINING PROTEIN DR_1986-RELATED"/>
    <property type="match status" value="1"/>
</dbReference>
<evidence type="ECO:0000313" key="3">
    <source>
        <dbReference type="Proteomes" id="UP000290243"/>
    </source>
</evidence>
<dbReference type="KEGG" id="mmau:NCTC10168_00775"/>
<dbReference type="AlphaFoldDB" id="A0A449B5H3"/>
<dbReference type="GO" id="GO:0006071">
    <property type="term" value="P:glycerol metabolic process"/>
    <property type="evidence" value="ECO:0007669"/>
    <property type="project" value="InterPro"/>
</dbReference>
<gene>
    <name evidence="2" type="ORF">NCTC10168_00775</name>
</gene>
<dbReference type="PROSITE" id="PS51480">
    <property type="entry name" value="DHAL"/>
    <property type="match status" value="1"/>
</dbReference>
<organism evidence="2 3">
    <name type="scientific">Mycoplasmopsis maculosa</name>
    <dbReference type="NCBI Taxonomy" id="114885"/>
    <lineage>
        <taxon>Bacteria</taxon>
        <taxon>Bacillati</taxon>
        <taxon>Mycoplasmatota</taxon>
        <taxon>Mycoplasmoidales</taxon>
        <taxon>Metamycoplasmataceae</taxon>
        <taxon>Mycoplasmopsis</taxon>
    </lineage>
</organism>
<dbReference type="Pfam" id="PF21645">
    <property type="entry name" value="FakA-like_M"/>
    <property type="match status" value="1"/>
</dbReference>
<dbReference type="Pfam" id="PF02734">
    <property type="entry name" value="Dak2"/>
    <property type="match status" value="1"/>
</dbReference>
<evidence type="ECO:0000313" key="2">
    <source>
        <dbReference type="EMBL" id="VEU75826.1"/>
    </source>
</evidence>
<dbReference type="Gene3D" id="1.25.40.340">
    <property type="match status" value="1"/>
</dbReference>
<dbReference type="SMART" id="SM01121">
    <property type="entry name" value="Dak1_2"/>
    <property type="match status" value="1"/>
</dbReference>
<reference evidence="2 3" key="1">
    <citation type="submission" date="2019-01" db="EMBL/GenBank/DDBJ databases">
        <authorList>
            <consortium name="Pathogen Informatics"/>
        </authorList>
    </citation>
    <scope>NUCLEOTIDE SEQUENCE [LARGE SCALE GENOMIC DNA]</scope>
    <source>
        <strain evidence="2 3">NCTC10168</strain>
    </source>
</reference>